<dbReference type="Ensembl" id="ENSCUST00005015464.1">
    <property type="protein sequence ID" value="ENSCUSP00005014887.1"/>
    <property type="gene ID" value="ENSCUSG00005009571.1"/>
</dbReference>
<feature type="region of interest" description="Disordered" evidence="7">
    <location>
        <begin position="143"/>
        <end position="169"/>
    </location>
</feature>
<dbReference type="GO" id="GO:0051082">
    <property type="term" value="F:unfolded protein binding"/>
    <property type="evidence" value="ECO:0007669"/>
    <property type="project" value="InterPro"/>
</dbReference>
<evidence type="ECO:0000313" key="8">
    <source>
        <dbReference type="Ensembl" id="ENSCUSP00005014887.1"/>
    </source>
</evidence>
<evidence type="ECO:0000313" key="9">
    <source>
        <dbReference type="Proteomes" id="UP000694563"/>
    </source>
</evidence>
<evidence type="ECO:0000256" key="2">
    <source>
        <dbReference type="ARBA" id="ARBA00023186"/>
    </source>
</evidence>
<reference evidence="8" key="1">
    <citation type="submission" date="2020-10" db="EMBL/GenBank/DDBJ databases">
        <title>Catharus ustulatus (Swainson's thrush) genome, bCatUst1, primary haplotype v2.</title>
        <authorList>
            <person name="Delmore K."/>
            <person name="Vafadar M."/>
            <person name="Formenti G."/>
            <person name="Chow W."/>
            <person name="Pelan S."/>
            <person name="Howe K."/>
            <person name="Rhie A."/>
            <person name="Mountcastle J."/>
            <person name="Haase B."/>
            <person name="Fedrigo O."/>
            <person name="Jarvis E.D."/>
        </authorList>
    </citation>
    <scope>NUCLEOTIDE SEQUENCE [LARGE SCALE GENOMIC DNA]</scope>
</reference>
<dbReference type="InterPro" id="IPR027235">
    <property type="entry name" value="PFD2"/>
</dbReference>
<sequence length="169" mass="18336">MAEPVKGRGGAPAGKVLSAEQVRAEPGTGEGSANGEGFALFQVVSRFNRLRQDQRGLASKAAELELELNEHSLVIETLREVDPTRKCFRMVGGVLVERTVKEVLPALESNREQISKLLEALAQQLQAKGRELSEFRERHNIRLLGEEEPRAPREGSEGSKGGPGGVLVS</sequence>
<evidence type="ECO:0000256" key="1">
    <source>
        <dbReference type="ARBA" id="ARBA00008045"/>
    </source>
</evidence>
<dbReference type="Proteomes" id="UP000694563">
    <property type="component" value="Chromosome 30"/>
</dbReference>
<dbReference type="InterPro" id="IPR002777">
    <property type="entry name" value="PFD_beta-like"/>
</dbReference>
<name>A0A8C3UNN7_CATUS</name>
<comment type="subunit">
    <text evidence="4">Heterohexamer of two PFD-alpha type and four PFD-beta type subunits. Component of the PAQosome complex which is responsible for the biogenesis of several protein complexes and which consists of R2TP complex members RUVBL1, RUVBL2, RPAP3 and PIH1D1, URI complex members PFDN2, PFDN6, PDRG1, UXT and URI1 as well as ASDURF, POLR2E and DNAAF10/WDR92. Interacts with URI1; the interaction is phosphorylation-dependent and occurs in a growth-dependent manner.</text>
</comment>
<protein>
    <recommendedName>
        <fullName evidence="5">Prefoldin subunit 2</fullName>
    </recommendedName>
</protein>
<dbReference type="PANTHER" id="PTHR13303">
    <property type="entry name" value="PREFOLDIN SUBUNIT 2"/>
    <property type="match status" value="1"/>
</dbReference>
<evidence type="ECO:0000256" key="6">
    <source>
        <dbReference type="SAM" id="Coils"/>
    </source>
</evidence>
<dbReference type="AlphaFoldDB" id="A0A8C3UNN7"/>
<keyword evidence="2" id="KW-0143">Chaperone</keyword>
<dbReference type="InterPro" id="IPR009053">
    <property type="entry name" value="Prefoldin"/>
</dbReference>
<evidence type="ECO:0000256" key="3">
    <source>
        <dbReference type="ARBA" id="ARBA00024667"/>
    </source>
</evidence>
<proteinExistence type="inferred from homology"/>
<dbReference type="SUPFAM" id="SSF46579">
    <property type="entry name" value="Prefoldin"/>
    <property type="match status" value="1"/>
</dbReference>
<comment type="similarity">
    <text evidence="1">Belongs to the prefoldin subunit beta family.</text>
</comment>
<feature type="compositionally biased region" description="Gly residues" evidence="7">
    <location>
        <begin position="158"/>
        <end position="169"/>
    </location>
</feature>
<dbReference type="GO" id="GO:0006457">
    <property type="term" value="P:protein folding"/>
    <property type="evidence" value="ECO:0007669"/>
    <property type="project" value="InterPro"/>
</dbReference>
<keyword evidence="6" id="KW-0175">Coiled coil</keyword>
<dbReference type="CDD" id="cd23163">
    <property type="entry name" value="Prefoldin_2"/>
    <property type="match status" value="1"/>
</dbReference>
<evidence type="ECO:0000256" key="5">
    <source>
        <dbReference type="ARBA" id="ARBA00067448"/>
    </source>
</evidence>
<reference evidence="8" key="3">
    <citation type="submission" date="2025-09" db="UniProtKB">
        <authorList>
            <consortium name="Ensembl"/>
        </authorList>
    </citation>
    <scope>IDENTIFICATION</scope>
</reference>
<feature type="compositionally biased region" description="Basic and acidic residues" evidence="7">
    <location>
        <begin position="143"/>
        <end position="157"/>
    </location>
</feature>
<dbReference type="Pfam" id="PF01920">
    <property type="entry name" value="Prefoldin_2"/>
    <property type="match status" value="1"/>
</dbReference>
<organism evidence="8 9">
    <name type="scientific">Catharus ustulatus</name>
    <name type="common">Russet-backed thrush</name>
    <name type="synonym">Hylocichla ustulatus</name>
    <dbReference type="NCBI Taxonomy" id="91951"/>
    <lineage>
        <taxon>Eukaryota</taxon>
        <taxon>Metazoa</taxon>
        <taxon>Chordata</taxon>
        <taxon>Craniata</taxon>
        <taxon>Vertebrata</taxon>
        <taxon>Euteleostomi</taxon>
        <taxon>Archelosauria</taxon>
        <taxon>Archosauria</taxon>
        <taxon>Dinosauria</taxon>
        <taxon>Saurischia</taxon>
        <taxon>Theropoda</taxon>
        <taxon>Coelurosauria</taxon>
        <taxon>Aves</taxon>
        <taxon>Neognathae</taxon>
        <taxon>Neoaves</taxon>
        <taxon>Telluraves</taxon>
        <taxon>Australaves</taxon>
        <taxon>Passeriformes</taxon>
        <taxon>Turdidae</taxon>
        <taxon>Catharus</taxon>
    </lineage>
</organism>
<evidence type="ECO:0000256" key="4">
    <source>
        <dbReference type="ARBA" id="ARBA00066061"/>
    </source>
</evidence>
<evidence type="ECO:0000256" key="7">
    <source>
        <dbReference type="SAM" id="MobiDB-lite"/>
    </source>
</evidence>
<feature type="coiled-coil region" evidence="6">
    <location>
        <begin position="47"/>
        <end position="138"/>
    </location>
</feature>
<comment type="function">
    <text evidence="3">Binds specifically to cytosolic chaperonin (c-CPN) and transfers target proteins to it. Binds to nascent polypeptide chain and promotes folding in an environment in which there are many competing pathways for nonnative proteins.</text>
</comment>
<accession>A0A8C3UNN7</accession>
<dbReference type="GO" id="GO:0016272">
    <property type="term" value="C:prefoldin complex"/>
    <property type="evidence" value="ECO:0007669"/>
    <property type="project" value="InterPro"/>
</dbReference>
<feature type="region of interest" description="Disordered" evidence="7">
    <location>
        <begin position="1"/>
        <end position="35"/>
    </location>
</feature>
<dbReference type="FunFam" id="1.10.287.370:FF:000002">
    <property type="entry name" value="Prefoldin subunit 2"/>
    <property type="match status" value="1"/>
</dbReference>
<keyword evidence="9" id="KW-1185">Reference proteome</keyword>
<reference evidence="8" key="2">
    <citation type="submission" date="2025-08" db="UniProtKB">
        <authorList>
            <consortium name="Ensembl"/>
        </authorList>
    </citation>
    <scope>IDENTIFICATION</scope>
</reference>
<gene>
    <name evidence="8" type="primary">PFDN2</name>
</gene>
<dbReference type="Gene3D" id="1.10.287.370">
    <property type="match status" value="1"/>
</dbReference>